<keyword evidence="11" id="KW-1185">Reference proteome</keyword>
<dbReference type="InterPro" id="IPR027417">
    <property type="entry name" value="P-loop_NTPase"/>
</dbReference>
<evidence type="ECO:0000256" key="8">
    <source>
        <dbReference type="ARBA" id="ARBA00023136"/>
    </source>
</evidence>
<name>A0A4Y7RT50_9FIRM</name>
<dbReference type="OrthoDB" id="9784332at2"/>
<dbReference type="InterPro" id="IPR017871">
    <property type="entry name" value="ABC_transporter-like_CS"/>
</dbReference>
<dbReference type="InterPro" id="IPR050095">
    <property type="entry name" value="ECF_ABC_transporter_ATP-bd"/>
</dbReference>
<evidence type="ECO:0000256" key="3">
    <source>
        <dbReference type="ARBA" id="ARBA00022448"/>
    </source>
</evidence>
<reference evidence="10 11" key="1">
    <citation type="journal article" date="2018" name="Environ. Microbiol.">
        <title>Novel energy conservation strategies and behaviour of Pelotomaculum schinkii driving syntrophic propionate catabolism.</title>
        <authorList>
            <person name="Hidalgo-Ahumada C.A.P."/>
            <person name="Nobu M.K."/>
            <person name="Narihiro T."/>
            <person name="Tamaki H."/>
            <person name="Liu W.T."/>
            <person name="Kamagata Y."/>
            <person name="Stams A.J.M."/>
            <person name="Imachi H."/>
            <person name="Sousa D.Z."/>
        </authorList>
    </citation>
    <scope>NUCLEOTIDE SEQUENCE [LARGE SCALE GENOMIC DNA]</scope>
    <source>
        <strain evidence="10 11">MGP</strain>
    </source>
</reference>
<keyword evidence="4" id="KW-1003">Cell membrane</keyword>
<dbReference type="SMART" id="SM00382">
    <property type="entry name" value="AAA"/>
    <property type="match status" value="1"/>
</dbReference>
<dbReference type="PROSITE" id="PS50893">
    <property type="entry name" value="ABC_TRANSPORTER_2"/>
    <property type="match status" value="1"/>
</dbReference>
<dbReference type="Pfam" id="PF00005">
    <property type="entry name" value="ABC_tran"/>
    <property type="match status" value="1"/>
</dbReference>
<keyword evidence="5" id="KW-0547">Nucleotide-binding</keyword>
<evidence type="ECO:0000313" key="10">
    <source>
        <dbReference type="EMBL" id="TEB11852.1"/>
    </source>
</evidence>
<dbReference type="PANTHER" id="PTHR43553">
    <property type="entry name" value="HEAVY METAL TRANSPORTER"/>
    <property type="match status" value="1"/>
</dbReference>
<dbReference type="InterPro" id="IPR003593">
    <property type="entry name" value="AAA+_ATPase"/>
</dbReference>
<dbReference type="InterPro" id="IPR003439">
    <property type="entry name" value="ABC_transporter-like_ATP-bd"/>
</dbReference>
<comment type="caution">
    <text evidence="10">The sequence shown here is derived from an EMBL/GenBank/DDBJ whole genome shotgun (WGS) entry which is preliminary data.</text>
</comment>
<evidence type="ECO:0000259" key="9">
    <source>
        <dbReference type="PROSITE" id="PS50893"/>
    </source>
</evidence>
<sequence>MTAARQPLIKVENLTYQYNGAQPVLKNISLEIGRGECLAVIGQNGSGKTTLVKHFNGLLKPSSGRVYINGRDTGPQKVSTLARTVGYVFQNPDHQIFHDTVGKEVAFGLKNLRLPAEEIERRVNEALEAVGLTGHYATYPFNLSKGQRQRVALASVLAMHTEVIVLDEPTTGQDYRESVQIMEMVKNLHEKGHTIVFITHDMSLVARYAARTVVLCEGEILADAPVRAVFAQPELLARSYLKPPQITLLAQELGKRAIPPDVISVREMYDLLQKARADKIGCCG</sequence>
<evidence type="ECO:0000256" key="1">
    <source>
        <dbReference type="ARBA" id="ARBA00004202"/>
    </source>
</evidence>
<dbReference type="RefSeq" id="WP_134213308.1">
    <property type="nucleotide sequence ID" value="NZ_QFFZ01000011.1"/>
</dbReference>
<comment type="subcellular location">
    <subcellularLocation>
        <location evidence="1">Cell membrane</location>
        <topology evidence="1">Peripheral membrane protein</topology>
    </subcellularLocation>
</comment>
<keyword evidence="10" id="KW-0378">Hydrolase</keyword>
<dbReference type="FunFam" id="3.40.50.300:FF:000224">
    <property type="entry name" value="Energy-coupling factor transporter ATP-binding protein EcfA"/>
    <property type="match status" value="1"/>
</dbReference>
<dbReference type="EMBL" id="QFFZ01000011">
    <property type="protein sequence ID" value="TEB11852.1"/>
    <property type="molecule type" value="Genomic_DNA"/>
</dbReference>
<protein>
    <submittedName>
        <fullName evidence="10">Energy-coupling factor transporter ATP-binding protein EcfA2</fullName>
        <ecNumber evidence="10">3.6.3.-</ecNumber>
    </submittedName>
</protein>
<evidence type="ECO:0000256" key="7">
    <source>
        <dbReference type="ARBA" id="ARBA00022967"/>
    </source>
</evidence>
<proteinExistence type="inferred from homology"/>
<keyword evidence="7" id="KW-1278">Translocase</keyword>
<organism evidence="10 11">
    <name type="scientific">Pelotomaculum propionicicum</name>
    <dbReference type="NCBI Taxonomy" id="258475"/>
    <lineage>
        <taxon>Bacteria</taxon>
        <taxon>Bacillati</taxon>
        <taxon>Bacillota</taxon>
        <taxon>Clostridia</taxon>
        <taxon>Eubacteriales</taxon>
        <taxon>Desulfotomaculaceae</taxon>
        <taxon>Pelotomaculum</taxon>
    </lineage>
</organism>
<dbReference type="PROSITE" id="PS00211">
    <property type="entry name" value="ABC_TRANSPORTER_1"/>
    <property type="match status" value="1"/>
</dbReference>
<accession>A0A4Y7RT50</accession>
<keyword evidence="8" id="KW-0472">Membrane</keyword>
<dbReference type="Gene3D" id="3.40.50.300">
    <property type="entry name" value="P-loop containing nucleotide triphosphate hydrolases"/>
    <property type="match status" value="1"/>
</dbReference>
<dbReference type="GO" id="GO:0043190">
    <property type="term" value="C:ATP-binding cassette (ABC) transporter complex"/>
    <property type="evidence" value="ECO:0007669"/>
    <property type="project" value="TreeGrafter"/>
</dbReference>
<feature type="domain" description="ABC transporter" evidence="9">
    <location>
        <begin position="9"/>
        <end position="242"/>
    </location>
</feature>
<gene>
    <name evidence="10" type="primary">ecfA2_1</name>
    <name evidence="10" type="ORF">Pmgp_01430</name>
</gene>
<dbReference type="GO" id="GO:0042626">
    <property type="term" value="F:ATPase-coupled transmembrane transporter activity"/>
    <property type="evidence" value="ECO:0007669"/>
    <property type="project" value="TreeGrafter"/>
</dbReference>
<keyword evidence="6 10" id="KW-0067">ATP-binding</keyword>
<dbReference type="PANTHER" id="PTHR43553:SF24">
    <property type="entry name" value="ENERGY-COUPLING FACTOR TRANSPORTER ATP-BINDING PROTEIN ECFA1"/>
    <property type="match status" value="1"/>
</dbReference>
<dbReference type="InterPro" id="IPR015856">
    <property type="entry name" value="ABC_transpr_CbiO/EcfA_su"/>
</dbReference>
<dbReference type="EC" id="3.6.3.-" evidence="10"/>
<dbReference type="AlphaFoldDB" id="A0A4Y7RT50"/>
<dbReference type="GO" id="GO:0016887">
    <property type="term" value="F:ATP hydrolysis activity"/>
    <property type="evidence" value="ECO:0007669"/>
    <property type="project" value="InterPro"/>
</dbReference>
<dbReference type="SUPFAM" id="SSF52540">
    <property type="entry name" value="P-loop containing nucleoside triphosphate hydrolases"/>
    <property type="match status" value="1"/>
</dbReference>
<comment type="similarity">
    <text evidence="2">Belongs to the ABC transporter superfamily.</text>
</comment>
<keyword evidence="3" id="KW-0813">Transport</keyword>
<dbReference type="Proteomes" id="UP000297597">
    <property type="component" value="Unassembled WGS sequence"/>
</dbReference>
<dbReference type="GO" id="GO:0005524">
    <property type="term" value="F:ATP binding"/>
    <property type="evidence" value="ECO:0007669"/>
    <property type="project" value="UniProtKB-KW"/>
</dbReference>
<evidence type="ECO:0000256" key="2">
    <source>
        <dbReference type="ARBA" id="ARBA00005417"/>
    </source>
</evidence>
<evidence type="ECO:0000256" key="5">
    <source>
        <dbReference type="ARBA" id="ARBA00022741"/>
    </source>
</evidence>
<evidence type="ECO:0000256" key="6">
    <source>
        <dbReference type="ARBA" id="ARBA00022840"/>
    </source>
</evidence>
<dbReference type="CDD" id="cd03225">
    <property type="entry name" value="ABC_cobalt_CbiO_domain1"/>
    <property type="match status" value="1"/>
</dbReference>
<evidence type="ECO:0000313" key="11">
    <source>
        <dbReference type="Proteomes" id="UP000297597"/>
    </source>
</evidence>
<evidence type="ECO:0000256" key="4">
    <source>
        <dbReference type="ARBA" id="ARBA00022475"/>
    </source>
</evidence>